<dbReference type="RefSeq" id="WP_273382023.1">
    <property type="nucleotide sequence ID" value="NZ_PIUK01000542.1"/>
</dbReference>
<proteinExistence type="predicted"/>
<sequence length="149" mass="17159">MTTTLLDTSPLSTYEQRLLLLIWEHGVVTAETVQYMLDMTAGELRNHNRRLLSHGLIRREKGGHFKTVTYMLTEWEERVLDVMCERRYAYPGEVAEDAEVSREEAERILEQLADLGYVKRLNGRHGLRYGITAAGRQAAVRPNPEVWTA</sequence>
<dbReference type="InterPro" id="IPR036388">
    <property type="entry name" value="WH-like_DNA-bd_sf"/>
</dbReference>
<dbReference type="AlphaFoldDB" id="A0A953I7L5"/>
<dbReference type="SUPFAM" id="SSF46785">
    <property type="entry name" value="Winged helix' DNA-binding domain"/>
    <property type="match status" value="1"/>
</dbReference>
<accession>A0A953I7L5</accession>
<evidence type="ECO:0000313" key="2">
    <source>
        <dbReference type="Proteomes" id="UP000732377"/>
    </source>
</evidence>
<protein>
    <submittedName>
        <fullName evidence="1">Uncharacterized protein</fullName>
    </submittedName>
</protein>
<name>A0A953I7L5_SYMTR</name>
<reference evidence="1" key="1">
    <citation type="submission" date="2017-11" db="EMBL/GenBank/DDBJ databases">
        <title>Three new genomes from thermophilic consortium.</title>
        <authorList>
            <person name="Quaggio R."/>
            <person name="Amgarten D."/>
            <person name="Setubal J.C."/>
        </authorList>
    </citation>
    <scope>NUCLEOTIDE SEQUENCE</scope>
    <source>
        <strain evidence="1">ZCTH01-B2</strain>
    </source>
</reference>
<dbReference type="EMBL" id="PIUK01000542">
    <property type="protein sequence ID" value="MBY6278476.1"/>
    <property type="molecule type" value="Genomic_DNA"/>
</dbReference>
<dbReference type="Gene3D" id="1.10.10.10">
    <property type="entry name" value="Winged helix-like DNA-binding domain superfamily/Winged helix DNA-binding domain"/>
    <property type="match status" value="2"/>
</dbReference>
<dbReference type="InterPro" id="IPR036390">
    <property type="entry name" value="WH_DNA-bd_sf"/>
</dbReference>
<gene>
    <name evidence="1" type="ORF">CWE10_20485</name>
</gene>
<organism evidence="1 2">
    <name type="scientific">Symbiobacterium thermophilum</name>
    <dbReference type="NCBI Taxonomy" id="2734"/>
    <lineage>
        <taxon>Bacteria</taxon>
        <taxon>Bacillati</taxon>
        <taxon>Bacillota</taxon>
        <taxon>Clostridia</taxon>
        <taxon>Eubacteriales</taxon>
        <taxon>Symbiobacteriaceae</taxon>
        <taxon>Symbiobacterium</taxon>
    </lineage>
</organism>
<evidence type="ECO:0000313" key="1">
    <source>
        <dbReference type="EMBL" id="MBY6278476.1"/>
    </source>
</evidence>
<comment type="caution">
    <text evidence="1">The sequence shown here is derived from an EMBL/GenBank/DDBJ whole genome shotgun (WGS) entry which is preliminary data.</text>
</comment>
<dbReference type="Proteomes" id="UP000732377">
    <property type="component" value="Unassembled WGS sequence"/>
</dbReference>